<reference evidence="1" key="1">
    <citation type="journal article" date="2016" name="J. Appl. Phycol.">
        <title>Diversity of phototrophic phytoplankton in Northern South China Sea indicated by rbcL analysis.</title>
        <authorList>
            <person name="Li N."/>
            <person name="Yu S.X."/>
            <person name="Wang Y.C."/>
            <person name="Li J.L."/>
            <person name="Li F.C."/>
            <person name="Qin S."/>
        </authorList>
    </citation>
    <scope>NUCLEOTIDE SEQUENCE</scope>
</reference>
<proteinExistence type="predicted"/>
<protein>
    <submittedName>
        <fullName evidence="1">Ribulose-1,5-bisphosphate carboxylase/oxygenase large subunit</fullName>
    </submittedName>
</protein>
<feature type="non-terminal residue" evidence="1">
    <location>
        <position position="1"/>
    </location>
</feature>
<name>T1WZE5_9ZZZZ</name>
<organism evidence="1">
    <name type="scientific">uncultured microorganism</name>
    <dbReference type="NCBI Taxonomy" id="358574"/>
    <lineage>
        <taxon>unclassified sequences</taxon>
        <taxon>environmental samples</taxon>
    </lineage>
</organism>
<sequence length="43" mass="5007">ARIRLMMRILTHKHSCVGVSVTYTVKKVLHVHLQLQVKLRVLT</sequence>
<gene>
    <name evidence="1" type="primary">rbcL</name>
</gene>
<dbReference type="AlphaFoldDB" id="T1WZE5"/>
<dbReference type="EMBL" id="KF136190">
    <property type="protein sequence ID" value="AGU45077.1"/>
    <property type="molecule type" value="Genomic_DNA"/>
</dbReference>
<evidence type="ECO:0000313" key="1">
    <source>
        <dbReference type="EMBL" id="AGU45077.1"/>
    </source>
</evidence>
<accession>T1WZE5</accession>